<comment type="caution">
    <text evidence="2">The sequence shown here is derived from an EMBL/GenBank/DDBJ whole genome shotgun (WGS) entry which is preliminary data.</text>
</comment>
<keyword evidence="3" id="KW-1185">Reference proteome</keyword>
<dbReference type="EMBL" id="CAJFCJ010000012">
    <property type="protein sequence ID" value="CAD5120236.1"/>
    <property type="molecule type" value="Genomic_DNA"/>
</dbReference>
<dbReference type="PROSITE" id="PS50042">
    <property type="entry name" value="CNMP_BINDING_3"/>
    <property type="match status" value="1"/>
</dbReference>
<dbReference type="AlphaFoldDB" id="A0A7I8VWY7"/>
<dbReference type="PROSITE" id="PS00889">
    <property type="entry name" value="CNMP_BINDING_2"/>
    <property type="match status" value="1"/>
</dbReference>
<evidence type="ECO:0000313" key="3">
    <source>
        <dbReference type="Proteomes" id="UP000549394"/>
    </source>
</evidence>
<dbReference type="SUPFAM" id="SSF51206">
    <property type="entry name" value="cAMP-binding domain-like"/>
    <property type="match status" value="2"/>
</dbReference>
<dbReference type="PANTHER" id="PTHR23011:SF28">
    <property type="entry name" value="CYCLIC NUCLEOTIDE-BINDING DOMAIN CONTAINING PROTEIN"/>
    <property type="match status" value="1"/>
</dbReference>
<organism evidence="2 3">
    <name type="scientific">Dimorphilus gyrociliatus</name>
    <dbReference type="NCBI Taxonomy" id="2664684"/>
    <lineage>
        <taxon>Eukaryota</taxon>
        <taxon>Metazoa</taxon>
        <taxon>Spiralia</taxon>
        <taxon>Lophotrochozoa</taxon>
        <taxon>Annelida</taxon>
        <taxon>Polychaeta</taxon>
        <taxon>Polychaeta incertae sedis</taxon>
        <taxon>Dinophilidae</taxon>
        <taxon>Dimorphilus</taxon>
    </lineage>
</organism>
<reference evidence="2 3" key="1">
    <citation type="submission" date="2020-08" db="EMBL/GenBank/DDBJ databases">
        <authorList>
            <person name="Hejnol A."/>
        </authorList>
    </citation>
    <scope>NUCLEOTIDE SEQUENCE [LARGE SCALE GENOMIC DNA]</scope>
</reference>
<protein>
    <submittedName>
        <fullName evidence="2">DgyrCDS8808</fullName>
    </submittedName>
</protein>
<dbReference type="InterPro" id="IPR018488">
    <property type="entry name" value="cNMP-bd_CS"/>
</dbReference>
<dbReference type="InterPro" id="IPR000595">
    <property type="entry name" value="cNMP-bd_dom"/>
</dbReference>
<dbReference type="OrthoDB" id="166212at2759"/>
<dbReference type="CDD" id="cd00038">
    <property type="entry name" value="CAP_ED"/>
    <property type="match status" value="1"/>
</dbReference>
<accession>A0A7I8VWY7</accession>
<gene>
    <name evidence="2" type="ORF">DGYR_LOCUS8354</name>
</gene>
<dbReference type="InterPro" id="IPR018490">
    <property type="entry name" value="cNMP-bd_dom_sf"/>
</dbReference>
<sequence>MYFYPFSMIVNHFFSFFLQIILRRRDKQRTEAKLLSFAQYQDEITQSRRGNYGPGLIFDPNAYKAQREVQLSQEAKLILCMDPKIRNDDQRHIALVSLSQAVKAFSEFPLHMQQKLVKVGWYERFESKRVIIRQGHKADNFYLILSGTAIVTVLDVDPKTGQSFSKTVAFLGKGNSFGELALMHGGTRSATVTCKTGVELLAVGREDFVDIFMHIEKDKEPSHIEFLRIINEFRDWPIEKLPWNDPKICLFTFFRRGVVMCPDSNKSDWIYVIKSGSCKVLKSLEYTQPNLSGLKQEEYSSNQSTPRHYTEDIKHNQQLESLLRERLSNSQSIPKIRIEDDEEKSQEAVKKTKIFVQIASLGHKDTFGLEHLVFNVMRKCTSVTLVSDGAEAVLVSKKFFQQHLSDDFLKILRRTIRPYPTEDSLQVKLQDKTNWDAYKTMAINNQILYNHFVHDLLFT</sequence>
<dbReference type="Proteomes" id="UP000549394">
    <property type="component" value="Unassembled WGS sequence"/>
</dbReference>
<dbReference type="PANTHER" id="PTHR23011">
    <property type="entry name" value="CYCLIC NUCLEOTIDE-BINDING DOMAIN CONTAINING PROTEIN"/>
    <property type="match status" value="1"/>
</dbReference>
<dbReference type="Gene3D" id="2.60.120.10">
    <property type="entry name" value="Jelly Rolls"/>
    <property type="match status" value="2"/>
</dbReference>
<feature type="domain" description="Cyclic nucleotide-binding" evidence="1">
    <location>
        <begin position="104"/>
        <end position="229"/>
    </location>
</feature>
<proteinExistence type="predicted"/>
<dbReference type="InterPro" id="IPR014710">
    <property type="entry name" value="RmlC-like_jellyroll"/>
</dbReference>
<name>A0A7I8VWY7_9ANNE</name>
<evidence type="ECO:0000259" key="1">
    <source>
        <dbReference type="PROSITE" id="PS50042"/>
    </source>
</evidence>
<dbReference type="SMART" id="SM00100">
    <property type="entry name" value="cNMP"/>
    <property type="match status" value="1"/>
</dbReference>
<evidence type="ECO:0000313" key="2">
    <source>
        <dbReference type="EMBL" id="CAD5120236.1"/>
    </source>
</evidence>
<dbReference type="Pfam" id="PF00027">
    <property type="entry name" value="cNMP_binding"/>
    <property type="match status" value="1"/>
</dbReference>